<dbReference type="PROSITE" id="PS50865">
    <property type="entry name" value="ZF_MYND_2"/>
    <property type="match status" value="1"/>
</dbReference>
<keyword evidence="12" id="KW-1133">Transmembrane helix</keyword>
<dbReference type="Proteomes" id="UP000236333">
    <property type="component" value="Unassembled WGS sequence"/>
</dbReference>
<dbReference type="Pfam" id="PF01753">
    <property type="entry name" value="zf-MYND"/>
    <property type="match status" value="1"/>
</dbReference>
<organism evidence="20 21">
    <name type="scientific">Tetrabaena socialis</name>
    <dbReference type="NCBI Taxonomy" id="47790"/>
    <lineage>
        <taxon>Eukaryota</taxon>
        <taxon>Viridiplantae</taxon>
        <taxon>Chlorophyta</taxon>
        <taxon>core chlorophytes</taxon>
        <taxon>Chlorophyceae</taxon>
        <taxon>CS clade</taxon>
        <taxon>Chlamydomonadales</taxon>
        <taxon>Tetrabaenaceae</taxon>
        <taxon>Tetrabaena</taxon>
    </lineage>
</organism>
<evidence type="ECO:0000256" key="9">
    <source>
        <dbReference type="ARBA" id="ARBA00022777"/>
    </source>
</evidence>
<evidence type="ECO:0000256" key="14">
    <source>
        <dbReference type="ARBA" id="ARBA00024015"/>
    </source>
</evidence>
<dbReference type="InterPro" id="IPR002893">
    <property type="entry name" value="Znf_MYND"/>
</dbReference>
<evidence type="ECO:0000256" key="15">
    <source>
        <dbReference type="ARBA" id="ARBA00039024"/>
    </source>
</evidence>
<comment type="similarity">
    <text evidence="2">Belongs to the polyprenol kinase family.</text>
</comment>
<feature type="domain" description="MYND-type" evidence="19">
    <location>
        <begin position="423"/>
        <end position="469"/>
    </location>
</feature>
<keyword evidence="21" id="KW-1185">Reference proteome</keyword>
<evidence type="ECO:0000256" key="17">
    <source>
        <dbReference type="PROSITE-ProRule" id="PRU00134"/>
    </source>
</evidence>
<evidence type="ECO:0000256" key="12">
    <source>
        <dbReference type="ARBA" id="ARBA00022989"/>
    </source>
</evidence>
<keyword evidence="6" id="KW-0812">Transmembrane</keyword>
<evidence type="ECO:0000256" key="16">
    <source>
        <dbReference type="ARBA" id="ARBA00048889"/>
    </source>
</evidence>
<evidence type="ECO:0000256" key="11">
    <source>
        <dbReference type="ARBA" id="ARBA00022946"/>
    </source>
</evidence>
<accession>A0A2J8AFH0</accession>
<dbReference type="EMBL" id="PGGS01000033">
    <property type="protein sequence ID" value="PNH11267.1"/>
    <property type="molecule type" value="Genomic_DNA"/>
</dbReference>
<keyword evidence="11" id="KW-0809">Transit peptide</keyword>
<keyword evidence="13" id="KW-0472">Membrane</keyword>
<dbReference type="PANTHER" id="PTHR32523:SF8">
    <property type="entry name" value="DOLICHOL KINASE"/>
    <property type="match status" value="1"/>
</dbReference>
<proteinExistence type="inferred from homology"/>
<evidence type="ECO:0000256" key="7">
    <source>
        <dbReference type="ARBA" id="ARBA00022723"/>
    </source>
</evidence>
<keyword evidence="5" id="KW-0808">Transferase</keyword>
<dbReference type="EC" id="2.7.1.182" evidence="15"/>
<evidence type="ECO:0000256" key="3">
    <source>
        <dbReference type="ARBA" id="ARBA00022528"/>
    </source>
</evidence>
<evidence type="ECO:0000256" key="8">
    <source>
        <dbReference type="ARBA" id="ARBA00022771"/>
    </source>
</evidence>
<dbReference type="Gene3D" id="6.10.140.2220">
    <property type="match status" value="1"/>
</dbReference>
<keyword evidence="3" id="KW-0150">Chloroplast</keyword>
<evidence type="ECO:0000256" key="10">
    <source>
        <dbReference type="ARBA" id="ARBA00022833"/>
    </source>
</evidence>
<feature type="region of interest" description="Disordered" evidence="18">
    <location>
        <begin position="140"/>
        <end position="160"/>
    </location>
</feature>
<dbReference type="GO" id="GO:0010276">
    <property type="term" value="F:phytol kinase activity"/>
    <property type="evidence" value="ECO:0007669"/>
    <property type="project" value="UniProtKB-EC"/>
</dbReference>
<dbReference type="GO" id="GO:0008270">
    <property type="term" value="F:zinc ion binding"/>
    <property type="evidence" value="ECO:0007669"/>
    <property type="project" value="UniProtKB-KW"/>
</dbReference>
<sequence>MGDYGWSDLGSAARAACVQQLLDAGLLQSLDTLLRLHAASGRKDQRARDAAHTVLLVAGQLLPPILRAHDAVARDAGAGAGAGGDEGGAWWPQDELGVLVSAAKLVRREAADPDPTWAADIAVDFASVAYGLSAVIDNLPPPSVPNREGGPGGGAAAREGPAAPTLTAAVREVMALACCTALPILERAAAADGTGAVGGGRSEMVQPEDPCNRDTALHTDAIRPIAACLVLAVQAVRRTELLALQPQRALALLSRLLLREHDLRRPAEGGVGGSVGGGARDDIPEEDLPALAGTVAGMLVHMAADEQLVGAVAGWLRGEAVAGTEAPLDPGALAAALRPWNAAAADAVARLHAAAAAALSPAAVGGAVIGDGASAVDGGGVEGLLAAARSDAAKWRLPGMQAALARLGDTSAWPPLVLRLCGNPSCRNFAGPVEADLPLRQCSACKSVRYCGAGCQRQHWREGGHKAACARLREGGS</sequence>
<gene>
    <name evidence="20" type="ORF">TSOC_001921</name>
</gene>
<dbReference type="SUPFAM" id="SSF144232">
    <property type="entry name" value="HIT/MYND zinc finger-like"/>
    <property type="match status" value="1"/>
</dbReference>
<dbReference type="GO" id="GO:0016020">
    <property type="term" value="C:membrane"/>
    <property type="evidence" value="ECO:0007669"/>
    <property type="project" value="UniProtKB-SubCell"/>
</dbReference>
<dbReference type="InterPro" id="IPR039606">
    <property type="entry name" value="Phytol/farnesol_kinase"/>
</dbReference>
<reference evidence="20 21" key="1">
    <citation type="journal article" date="2017" name="Mol. Biol. Evol.">
        <title>The 4-celled Tetrabaena socialis nuclear genome reveals the essential components for genetic control of cell number at the origin of multicellularity in the volvocine lineage.</title>
        <authorList>
            <person name="Featherston J."/>
            <person name="Arakaki Y."/>
            <person name="Hanschen E.R."/>
            <person name="Ferris P.J."/>
            <person name="Michod R.E."/>
            <person name="Olson B.J.S.C."/>
            <person name="Nozaki H."/>
            <person name="Durand P.M."/>
        </authorList>
    </citation>
    <scope>NUCLEOTIDE SEQUENCE [LARGE SCALE GENOMIC DNA]</scope>
    <source>
        <strain evidence="20 21">NIES-571</strain>
    </source>
</reference>
<keyword evidence="9" id="KW-0418">Kinase</keyword>
<dbReference type="AlphaFoldDB" id="A0A2J8AFH0"/>
<evidence type="ECO:0000256" key="4">
    <source>
        <dbReference type="ARBA" id="ARBA00022640"/>
    </source>
</evidence>
<comment type="pathway">
    <text evidence="14">Cofactor biosynthesis; tocopherol biosynthesis.</text>
</comment>
<comment type="catalytic activity">
    <reaction evidence="16">
        <text>phytol + CTP = phytyl phosphate + CDP + H(+)</text>
        <dbReference type="Rhea" id="RHEA:38055"/>
        <dbReference type="ChEBI" id="CHEBI:15378"/>
        <dbReference type="ChEBI" id="CHEBI:17327"/>
        <dbReference type="ChEBI" id="CHEBI:37563"/>
        <dbReference type="ChEBI" id="CHEBI:58069"/>
        <dbReference type="ChEBI" id="CHEBI:75483"/>
        <dbReference type="EC" id="2.7.1.182"/>
    </reaction>
</comment>
<keyword evidence="8 17" id="KW-0863">Zinc-finger</keyword>
<keyword evidence="4" id="KW-0934">Plastid</keyword>
<dbReference type="OrthoDB" id="550206at2759"/>
<comment type="caution">
    <text evidence="20">The sequence shown here is derived from an EMBL/GenBank/DDBJ whole genome shotgun (WGS) entry which is preliminary data.</text>
</comment>
<evidence type="ECO:0000256" key="2">
    <source>
        <dbReference type="ARBA" id="ARBA00010794"/>
    </source>
</evidence>
<evidence type="ECO:0000313" key="21">
    <source>
        <dbReference type="Proteomes" id="UP000236333"/>
    </source>
</evidence>
<dbReference type="PANTHER" id="PTHR32523">
    <property type="entry name" value="PHYTOL KINASE 1, CHLOROPLASTIC"/>
    <property type="match status" value="1"/>
</dbReference>
<evidence type="ECO:0000313" key="20">
    <source>
        <dbReference type="EMBL" id="PNH11267.1"/>
    </source>
</evidence>
<name>A0A2J8AFH0_9CHLO</name>
<evidence type="ECO:0000259" key="19">
    <source>
        <dbReference type="PROSITE" id="PS50865"/>
    </source>
</evidence>
<evidence type="ECO:0000256" key="18">
    <source>
        <dbReference type="SAM" id="MobiDB-lite"/>
    </source>
</evidence>
<evidence type="ECO:0000256" key="6">
    <source>
        <dbReference type="ARBA" id="ARBA00022692"/>
    </source>
</evidence>
<evidence type="ECO:0000256" key="1">
    <source>
        <dbReference type="ARBA" id="ARBA00004508"/>
    </source>
</evidence>
<keyword evidence="7" id="KW-0479">Metal-binding</keyword>
<keyword evidence="10" id="KW-0862">Zinc</keyword>
<dbReference type="GO" id="GO:0009507">
    <property type="term" value="C:chloroplast"/>
    <property type="evidence" value="ECO:0007669"/>
    <property type="project" value="UniProtKB-SubCell"/>
</dbReference>
<protein>
    <recommendedName>
        <fullName evidence="15">phytol kinase</fullName>
        <ecNumber evidence="15">2.7.1.182</ecNumber>
    </recommendedName>
</protein>
<evidence type="ECO:0000256" key="5">
    <source>
        <dbReference type="ARBA" id="ARBA00022679"/>
    </source>
</evidence>
<evidence type="ECO:0000256" key="13">
    <source>
        <dbReference type="ARBA" id="ARBA00023136"/>
    </source>
</evidence>
<comment type="subcellular location">
    <subcellularLocation>
        <location evidence="1">Plastid</location>
        <location evidence="1">Chloroplast membrane</location>
        <topology evidence="1">Multi-pass membrane protein</topology>
    </subcellularLocation>
</comment>